<evidence type="ECO:0000256" key="2">
    <source>
        <dbReference type="ARBA" id="ARBA00022840"/>
    </source>
</evidence>
<sequence length="375" mass="43224">MSVTFAKPPPSYVYLDEESCKLYEDATEKGAYSLTTAERSWRDRYEALLSKGYRLRPRYHPDWSPSWVGTNRDPTFSEDAVLLRHWHIIDAVRIVDKQLVTIKIVENNFQEIEIAQALTTPALLDDPTNRCVRVLDVFPDTHEENAFLTVMPYLHPFNSPPFGAVGEVVDFVKQTLEGLSFIHSQGVAHRDCAAANIMMDGSPLYPEGHHPMRRDFSVDAVWPLNPLPRLDNPVKYYFIDFGISSRFRQGEPALVTGLKGRDKELPELSARVPYDPSKADIFILGNLYKKEILEKYHGVDFLWPLVSAMTKREPKSRPDARFALTFFTVLLDNNVVRNMRWRIRPRDESIPERVVYDTVAMARETFYQLKRIVSS</sequence>
<comment type="caution">
    <text evidence="4">The sequence shown here is derived from an EMBL/GenBank/DDBJ whole genome shotgun (WGS) entry which is preliminary data.</text>
</comment>
<organism evidence="4 5">
    <name type="scientific">Hericium alpestre</name>
    <dbReference type="NCBI Taxonomy" id="135208"/>
    <lineage>
        <taxon>Eukaryota</taxon>
        <taxon>Fungi</taxon>
        <taxon>Dikarya</taxon>
        <taxon>Basidiomycota</taxon>
        <taxon>Agaricomycotina</taxon>
        <taxon>Agaricomycetes</taxon>
        <taxon>Russulales</taxon>
        <taxon>Hericiaceae</taxon>
        <taxon>Hericium</taxon>
    </lineage>
</organism>
<evidence type="ECO:0000259" key="3">
    <source>
        <dbReference type="PROSITE" id="PS50011"/>
    </source>
</evidence>
<dbReference type="AlphaFoldDB" id="A0A4Y9ZPI4"/>
<evidence type="ECO:0000313" key="5">
    <source>
        <dbReference type="Proteomes" id="UP000298061"/>
    </source>
</evidence>
<keyword evidence="5" id="KW-1185">Reference proteome</keyword>
<dbReference type="EMBL" id="SFCI01001186">
    <property type="protein sequence ID" value="TFY76505.1"/>
    <property type="molecule type" value="Genomic_DNA"/>
</dbReference>
<dbReference type="GO" id="GO:0004674">
    <property type="term" value="F:protein serine/threonine kinase activity"/>
    <property type="evidence" value="ECO:0007669"/>
    <property type="project" value="TreeGrafter"/>
</dbReference>
<dbReference type="GO" id="GO:0005524">
    <property type="term" value="F:ATP binding"/>
    <property type="evidence" value="ECO:0007669"/>
    <property type="project" value="UniProtKB-KW"/>
</dbReference>
<dbReference type="PANTHER" id="PTHR24346:SF30">
    <property type="entry name" value="MATERNAL EMBRYONIC LEUCINE ZIPPER KINASE"/>
    <property type="match status" value="1"/>
</dbReference>
<dbReference type="SMART" id="SM00220">
    <property type="entry name" value="S_TKc"/>
    <property type="match status" value="1"/>
</dbReference>
<proteinExistence type="predicted"/>
<dbReference type="GO" id="GO:0005737">
    <property type="term" value="C:cytoplasm"/>
    <property type="evidence" value="ECO:0007669"/>
    <property type="project" value="TreeGrafter"/>
</dbReference>
<keyword evidence="1" id="KW-0547">Nucleotide-binding</keyword>
<gene>
    <name evidence="4" type="ORF">EWM64_g7506</name>
</gene>
<dbReference type="Gene3D" id="1.10.510.10">
    <property type="entry name" value="Transferase(Phosphotransferase) domain 1"/>
    <property type="match status" value="1"/>
</dbReference>
<accession>A0A4Y9ZPI4</accession>
<evidence type="ECO:0000313" key="4">
    <source>
        <dbReference type="EMBL" id="TFY76505.1"/>
    </source>
</evidence>
<dbReference type="PROSITE" id="PS50011">
    <property type="entry name" value="PROTEIN_KINASE_DOM"/>
    <property type="match status" value="1"/>
</dbReference>
<evidence type="ECO:0000256" key="1">
    <source>
        <dbReference type="ARBA" id="ARBA00022741"/>
    </source>
</evidence>
<dbReference type="SUPFAM" id="SSF56112">
    <property type="entry name" value="Protein kinase-like (PK-like)"/>
    <property type="match status" value="1"/>
</dbReference>
<dbReference type="OrthoDB" id="5987198at2759"/>
<dbReference type="InterPro" id="IPR011009">
    <property type="entry name" value="Kinase-like_dom_sf"/>
</dbReference>
<dbReference type="InterPro" id="IPR000719">
    <property type="entry name" value="Prot_kinase_dom"/>
</dbReference>
<dbReference type="Proteomes" id="UP000298061">
    <property type="component" value="Unassembled WGS sequence"/>
</dbReference>
<dbReference type="STRING" id="135208.A0A4Y9ZPI4"/>
<feature type="domain" description="Protein kinase" evidence="3">
    <location>
        <begin position="23"/>
        <end position="375"/>
    </location>
</feature>
<reference evidence="4 5" key="1">
    <citation type="submission" date="2019-02" db="EMBL/GenBank/DDBJ databases">
        <title>Genome sequencing of the rare red list fungi Hericium alpestre (H. flagellum).</title>
        <authorList>
            <person name="Buettner E."/>
            <person name="Kellner H."/>
        </authorList>
    </citation>
    <scope>NUCLEOTIDE SEQUENCE [LARGE SCALE GENOMIC DNA]</scope>
    <source>
        <strain evidence="4 5">DSM 108284</strain>
    </source>
</reference>
<dbReference type="GO" id="GO:0035556">
    <property type="term" value="P:intracellular signal transduction"/>
    <property type="evidence" value="ECO:0007669"/>
    <property type="project" value="TreeGrafter"/>
</dbReference>
<name>A0A4Y9ZPI4_9AGAM</name>
<dbReference type="PANTHER" id="PTHR24346">
    <property type="entry name" value="MAP/MICROTUBULE AFFINITY-REGULATING KINASE"/>
    <property type="match status" value="1"/>
</dbReference>
<keyword evidence="2" id="KW-0067">ATP-binding</keyword>
<protein>
    <recommendedName>
        <fullName evidence="3">Protein kinase domain-containing protein</fullName>
    </recommendedName>
</protein>